<evidence type="ECO:0000259" key="2">
    <source>
        <dbReference type="Pfam" id="PF18741"/>
    </source>
</evidence>
<protein>
    <submittedName>
        <fullName evidence="3">DUF559 domain-containing protein</fullName>
    </submittedName>
</protein>
<evidence type="ECO:0000256" key="1">
    <source>
        <dbReference type="SAM" id="Phobius"/>
    </source>
</evidence>
<keyword evidence="1" id="KW-0472">Membrane</keyword>
<dbReference type="Proteomes" id="UP001243009">
    <property type="component" value="Unassembled WGS sequence"/>
</dbReference>
<dbReference type="SUPFAM" id="SSF52980">
    <property type="entry name" value="Restriction endonuclease-like"/>
    <property type="match status" value="1"/>
</dbReference>
<feature type="domain" description="Restriction endonuclease type II-like" evidence="2">
    <location>
        <begin position="99"/>
        <end position="181"/>
    </location>
</feature>
<dbReference type="EMBL" id="JAUTWS010000023">
    <property type="protein sequence ID" value="MDO9711033.1"/>
    <property type="molecule type" value="Genomic_DNA"/>
</dbReference>
<feature type="transmembrane region" description="Helical" evidence="1">
    <location>
        <begin position="12"/>
        <end position="38"/>
    </location>
</feature>
<dbReference type="InterPro" id="IPR011335">
    <property type="entry name" value="Restrct_endonuc-II-like"/>
</dbReference>
<dbReference type="Gene3D" id="3.40.960.10">
    <property type="entry name" value="VSR Endonuclease"/>
    <property type="match status" value="1"/>
</dbReference>
<keyword evidence="4" id="KW-1185">Reference proteome</keyword>
<accession>A0ABT9E4F2</accession>
<keyword evidence="1" id="KW-1133">Transmembrane helix</keyword>
<proteinExistence type="predicted"/>
<keyword evidence="1" id="KW-0812">Transmembrane</keyword>
<reference evidence="3 4" key="1">
    <citation type="submission" date="2023-08" db="EMBL/GenBank/DDBJ databases">
        <title>The draft genome sequence of Paracraurococcus sp. LOR1-02.</title>
        <authorList>
            <person name="Kingkaew E."/>
            <person name="Tanasupawat S."/>
        </authorList>
    </citation>
    <scope>NUCLEOTIDE SEQUENCE [LARGE SCALE GENOMIC DNA]</scope>
    <source>
        <strain evidence="3 4">LOR1-02</strain>
    </source>
</reference>
<comment type="caution">
    <text evidence="3">The sequence shown here is derived from an EMBL/GenBank/DDBJ whole genome shotgun (WGS) entry which is preliminary data.</text>
</comment>
<dbReference type="InterPro" id="IPR049468">
    <property type="entry name" value="Restrct_endonuc-II-like_dom"/>
</dbReference>
<name>A0ABT9E4F2_9PROT</name>
<dbReference type="RefSeq" id="WP_305105891.1">
    <property type="nucleotide sequence ID" value="NZ_JAUTWS010000023.1"/>
</dbReference>
<evidence type="ECO:0000313" key="4">
    <source>
        <dbReference type="Proteomes" id="UP001243009"/>
    </source>
</evidence>
<gene>
    <name evidence="3" type="ORF">Q7A36_21960</name>
</gene>
<dbReference type="Pfam" id="PF18741">
    <property type="entry name" value="MTES_1575"/>
    <property type="match status" value="1"/>
</dbReference>
<evidence type="ECO:0000313" key="3">
    <source>
        <dbReference type="EMBL" id="MDO9711033.1"/>
    </source>
</evidence>
<sequence length="367" mass="40849">MLEKTIKIRLIVTGLLILGGFVFPYLFILAAFFGWTIIDSLRNPPAPPPQEWYALRWTTTKADPKWKTYFLPFCDSPAETAFLEAMIPAFGLTPEKGILTGVGLSLNLQVKIPPYRVDFLANEWLVIEIDGAAYHSSPEAVARDRSRDEYLRGKGYTTIRIPAKIVFNKPDEAVQRVRTAISASQKVEATATSKPTQPGPLENVNRGIAAVNNFITEVSRDLTVGAAVQKATSPAEIAFHAERTVITKALQRAADSLETEDRFANDEKARKLYEANVAAIKAVLGDDKKITFEIPVITAPPSHSDTDIDARIQRAHQQLMGERAAYFAEVRQQLVANPRLQALVKARLEDIECSACWTTIWQLADQW</sequence>
<organism evidence="3 4">
    <name type="scientific">Paracraurococcus lichenis</name>
    <dbReference type="NCBI Taxonomy" id="3064888"/>
    <lineage>
        <taxon>Bacteria</taxon>
        <taxon>Pseudomonadati</taxon>
        <taxon>Pseudomonadota</taxon>
        <taxon>Alphaproteobacteria</taxon>
        <taxon>Acetobacterales</taxon>
        <taxon>Roseomonadaceae</taxon>
        <taxon>Paracraurococcus</taxon>
    </lineage>
</organism>